<dbReference type="Proteomes" id="UP000193244">
    <property type="component" value="Unassembled WGS sequence"/>
</dbReference>
<dbReference type="STRING" id="150121.SAMN06296010_1310"/>
<evidence type="ECO:0000313" key="2">
    <source>
        <dbReference type="Proteomes" id="UP000193244"/>
    </source>
</evidence>
<protein>
    <submittedName>
        <fullName evidence="1">Uncharacterized protein</fullName>
    </submittedName>
</protein>
<dbReference type="RefSeq" id="WP_139824779.1">
    <property type="nucleotide sequence ID" value="NZ_FXAY01000002.1"/>
</dbReference>
<dbReference type="OrthoDB" id="5109300at2"/>
<name>A0A1X7JF84_9MICO</name>
<evidence type="ECO:0000313" key="1">
    <source>
        <dbReference type="EMBL" id="SMG26321.1"/>
    </source>
</evidence>
<reference evidence="2" key="1">
    <citation type="submission" date="2017-04" db="EMBL/GenBank/DDBJ databases">
        <authorList>
            <person name="Varghese N."/>
            <person name="Submissions S."/>
        </authorList>
    </citation>
    <scope>NUCLEOTIDE SEQUENCE [LARGE SCALE GENOMIC DNA]</scope>
    <source>
        <strain evidence="2">VKM Ac-2510</strain>
    </source>
</reference>
<dbReference type="EMBL" id="FXAY01000002">
    <property type="protein sequence ID" value="SMG26321.1"/>
    <property type="molecule type" value="Genomic_DNA"/>
</dbReference>
<keyword evidence="2" id="KW-1185">Reference proteome</keyword>
<accession>A0A1X7JF84</accession>
<sequence length="182" mass="19925">MKPAVHGVRAVEDWMAQHAQTVGWQPPSRRHAGRFDLGADSAHSAVLQVVDGEWHLQLDTAKGRSLPVLGPVDSPLEVFLDALMFAIYMRATAEVDRADRTASAELSHLLRQLADATDDARYGGRAALLLAGHAIKDGRRLEARSRIEDAIRLFAVARDLTAEENARTVLADLPRLMSSTEV</sequence>
<proteinExistence type="predicted"/>
<gene>
    <name evidence="1" type="ORF">SAMN06296010_1310</name>
</gene>
<dbReference type="AlphaFoldDB" id="A0A1X7JF84"/>
<organism evidence="1 2">
    <name type="scientific">Agreia pratensis</name>
    <dbReference type="NCBI Taxonomy" id="150121"/>
    <lineage>
        <taxon>Bacteria</taxon>
        <taxon>Bacillati</taxon>
        <taxon>Actinomycetota</taxon>
        <taxon>Actinomycetes</taxon>
        <taxon>Micrococcales</taxon>
        <taxon>Microbacteriaceae</taxon>
        <taxon>Agreia</taxon>
    </lineage>
</organism>